<sequence length="103" mass="11008">MSSSNIPATTDSLFQASEAKAPAEAISILYGILEDPSSSSEALRIKEQAITNLSDLLGQEGRAQDLQNLLTKLRPFFSLIPKAKTAKIVRVIVDAVAKIPGNI</sequence>
<feature type="domain" description="26S proteasome regulatory subunit Rpn6 N-terminal" evidence="1">
    <location>
        <begin position="17"/>
        <end position="101"/>
    </location>
</feature>
<evidence type="ECO:0000259" key="1">
    <source>
        <dbReference type="Pfam" id="PF18055"/>
    </source>
</evidence>
<organism evidence="2">
    <name type="scientific">Sesamum angustifolium</name>
    <dbReference type="NCBI Taxonomy" id="2727405"/>
    <lineage>
        <taxon>Eukaryota</taxon>
        <taxon>Viridiplantae</taxon>
        <taxon>Streptophyta</taxon>
        <taxon>Embryophyta</taxon>
        <taxon>Tracheophyta</taxon>
        <taxon>Spermatophyta</taxon>
        <taxon>Magnoliopsida</taxon>
        <taxon>eudicotyledons</taxon>
        <taxon>Gunneridae</taxon>
        <taxon>Pentapetalae</taxon>
        <taxon>asterids</taxon>
        <taxon>lamiids</taxon>
        <taxon>Lamiales</taxon>
        <taxon>Pedaliaceae</taxon>
        <taxon>Sesamum</taxon>
    </lineage>
</organism>
<protein>
    <submittedName>
        <fullName evidence="2">26S proteasome non-ATPase regulatory subunit</fullName>
    </submittedName>
</protein>
<dbReference type="AlphaFoldDB" id="A0AAW2NLI5"/>
<keyword evidence="2" id="KW-0647">Proteasome</keyword>
<dbReference type="Gene3D" id="1.25.40.570">
    <property type="match status" value="1"/>
</dbReference>
<name>A0AAW2NLI5_9LAMI</name>
<accession>A0AAW2NLI5</accession>
<proteinExistence type="predicted"/>
<gene>
    <name evidence="2" type="ORF">Sangu_1312200</name>
</gene>
<evidence type="ECO:0000313" key="2">
    <source>
        <dbReference type="EMBL" id="KAL0344248.1"/>
    </source>
</evidence>
<reference evidence="2" key="1">
    <citation type="submission" date="2020-06" db="EMBL/GenBank/DDBJ databases">
        <authorList>
            <person name="Li T."/>
            <person name="Hu X."/>
            <person name="Zhang T."/>
            <person name="Song X."/>
            <person name="Zhang H."/>
            <person name="Dai N."/>
            <person name="Sheng W."/>
            <person name="Hou X."/>
            <person name="Wei L."/>
        </authorList>
    </citation>
    <scope>NUCLEOTIDE SEQUENCE</scope>
    <source>
        <strain evidence="2">G01</strain>
        <tissue evidence="2">Leaf</tissue>
    </source>
</reference>
<dbReference type="InterPro" id="IPR040773">
    <property type="entry name" value="Rpn6_N"/>
</dbReference>
<dbReference type="GO" id="GO:0000502">
    <property type="term" value="C:proteasome complex"/>
    <property type="evidence" value="ECO:0007669"/>
    <property type="project" value="UniProtKB-KW"/>
</dbReference>
<dbReference type="Pfam" id="PF18055">
    <property type="entry name" value="RPN6_N"/>
    <property type="match status" value="1"/>
</dbReference>
<dbReference type="EMBL" id="JACGWK010000007">
    <property type="protein sequence ID" value="KAL0344248.1"/>
    <property type="molecule type" value="Genomic_DNA"/>
</dbReference>
<comment type="caution">
    <text evidence="2">The sequence shown here is derived from an EMBL/GenBank/DDBJ whole genome shotgun (WGS) entry which is preliminary data.</text>
</comment>
<reference evidence="2" key="2">
    <citation type="journal article" date="2024" name="Plant">
        <title>Genomic evolution and insights into agronomic trait innovations of Sesamum species.</title>
        <authorList>
            <person name="Miao H."/>
            <person name="Wang L."/>
            <person name="Qu L."/>
            <person name="Liu H."/>
            <person name="Sun Y."/>
            <person name="Le M."/>
            <person name="Wang Q."/>
            <person name="Wei S."/>
            <person name="Zheng Y."/>
            <person name="Lin W."/>
            <person name="Duan Y."/>
            <person name="Cao H."/>
            <person name="Xiong S."/>
            <person name="Wang X."/>
            <person name="Wei L."/>
            <person name="Li C."/>
            <person name="Ma Q."/>
            <person name="Ju M."/>
            <person name="Zhao R."/>
            <person name="Li G."/>
            <person name="Mu C."/>
            <person name="Tian Q."/>
            <person name="Mei H."/>
            <person name="Zhang T."/>
            <person name="Gao T."/>
            <person name="Zhang H."/>
        </authorList>
    </citation>
    <scope>NUCLEOTIDE SEQUENCE</scope>
    <source>
        <strain evidence="2">G01</strain>
    </source>
</reference>